<gene>
    <name evidence="2" type="ORF">ROZALSC1DRAFT_29109</name>
</gene>
<feature type="signal peptide" evidence="1">
    <location>
        <begin position="1"/>
        <end position="16"/>
    </location>
</feature>
<sequence>MKSLVFFCILLISIVCFDIKQHIREDNVEKVRQIVDNASYYEKRRYLTSEILSSCFSNSNEAKMKIFNYLLESVDKVGKLDKVLIENNFRILYDLNNRILMDKEPTGLCQISSTLTSRFASSRDVQQALSQYVLRVAKRDLSVDTVGILVLPIIKSVQKCYQANIGMKLVEENWLLMIQNIIEEEKNSEFVYSMIEFVALTKKENELFDEEFAITLIESRHRSFYILHFLKIVEYFSLEKSFGALLGVPELRKAVEEEKFEEFDKIQRLLKRIGIEKQIASFDNFILAREASKKNNLDFLKILLEWDYVNSLASEKYEIIKNAFEDKRLLNYICENPSLPTVIMKSQISKENKVFRFLLENCKVDDIALGNIMDLIIKNNDLAIYEIFKSVEVGKRFINENFHTYILMSASKEKLMFFYDLFIIKMHFSFTIVESDFQISLNNAILKSDDPISLLGIVSKFYGLKIYPIFFNYDDYNLVYSHILTSEGDSLLKSWFINVICQKEESINHFIFSVNSKKAAILHQFMVDQQYYKDNNKFPLYVRILFMDKKGFEYLFDKDQIFFLEFYQSTYKNHLDDAMNSITKLRNEDNVYVWVKEYSRDFKNHLSYHTLKAFAEISSQIHNDDDFNSQMADILQSHLGFINQGVKCIVEPFKQETPTEENSSYYPEVAQGFKIGPKLKRQLLIDHEIKYLTNAFKDPSSFWRHLNHLNVIYSGFIVVDELLYFIKYRDFIKGEYLASWIERLFEVYPQLKSEIAKSKNFLSLLESDDISIVLNHIYVHIITDFYEFFTSVNNCDDSARLYSDWVSIFRAYPIKLRLNSGFGSMINLELFADVISLRYRMFFPCSQGDDKEFLTFTISRMRAALFVSEYEFSKFNLIRAIEKIENSLSSINLKFHPFLKRALNLVNEDDFSSKMFILLKLEYLQKIDQNVIEPKVDSIIYGCAYYFDVAFRYNIRDFTIFDKSYPLREFKKSVERFFFEYMCGGRFHDAIFAVIRTPGALSRFFQQWLPEA</sequence>
<reference evidence="3" key="1">
    <citation type="journal article" date="2018" name="Nat. Microbiol.">
        <title>Leveraging single-cell genomics to expand the fungal tree of life.</title>
        <authorList>
            <person name="Ahrendt S.R."/>
            <person name="Quandt C.A."/>
            <person name="Ciobanu D."/>
            <person name="Clum A."/>
            <person name="Salamov A."/>
            <person name="Andreopoulos B."/>
            <person name="Cheng J.F."/>
            <person name="Woyke T."/>
            <person name="Pelin A."/>
            <person name="Henrissat B."/>
            <person name="Reynolds N.K."/>
            <person name="Benny G.L."/>
            <person name="Smith M.E."/>
            <person name="James T.Y."/>
            <person name="Grigoriev I.V."/>
        </authorList>
    </citation>
    <scope>NUCLEOTIDE SEQUENCE [LARGE SCALE GENOMIC DNA]</scope>
    <source>
        <strain evidence="3">CSF55</strain>
    </source>
</reference>
<dbReference type="EMBL" id="ML005256">
    <property type="protein sequence ID" value="RKP19277.1"/>
    <property type="molecule type" value="Genomic_DNA"/>
</dbReference>
<dbReference type="Proteomes" id="UP000281549">
    <property type="component" value="Unassembled WGS sequence"/>
</dbReference>
<accession>A0A4P9YI85</accession>
<evidence type="ECO:0000256" key="1">
    <source>
        <dbReference type="SAM" id="SignalP"/>
    </source>
</evidence>
<keyword evidence="1" id="KW-0732">Signal</keyword>
<proteinExistence type="predicted"/>
<evidence type="ECO:0000313" key="3">
    <source>
        <dbReference type="Proteomes" id="UP000281549"/>
    </source>
</evidence>
<feature type="chain" id="PRO_5020351963" evidence="1">
    <location>
        <begin position="17"/>
        <end position="1012"/>
    </location>
</feature>
<evidence type="ECO:0000313" key="2">
    <source>
        <dbReference type="EMBL" id="RKP19277.1"/>
    </source>
</evidence>
<name>A0A4P9YI85_ROZAC</name>
<protein>
    <submittedName>
        <fullName evidence="2">Uncharacterized protein</fullName>
    </submittedName>
</protein>
<dbReference type="AlphaFoldDB" id="A0A4P9YI85"/>
<organism evidence="2 3">
    <name type="scientific">Rozella allomycis (strain CSF55)</name>
    <dbReference type="NCBI Taxonomy" id="988480"/>
    <lineage>
        <taxon>Eukaryota</taxon>
        <taxon>Fungi</taxon>
        <taxon>Fungi incertae sedis</taxon>
        <taxon>Cryptomycota</taxon>
        <taxon>Cryptomycota incertae sedis</taxon>
        <taxon>Rozella</taxon>
    </lineage>
</organism>